<evidence type="ECO:0000313" key="2">
    <source>
        <dbReference type="Proteomes" id="UP001596067"/>
    </source>
</evidence>
<proteinExistence type="predicted"/>
<evidence type="ECO:0008006" key="3">
    <source>
        <dbReference type="Google" id="ProtNLM"/>
    </source>
</evidence>
<dbReference type="RefSeq" id="WP_313762476.1">
    <property type="nucleotide sequence ID" value="NZ_BAAAVH010000050.1"/>
</dbReference>
<dbReference type="Proteomes" id="UP001596067">
    <property type="component" value="Unassembled WGS sequence"/>
</dbReference>
<name>A0ABW1EQV5_9ACTN</name>
<evidence type="ECO:0000313" key="1">
    <source>
        <dbReference type="EMBL" id="MFC5884189.1"/>
    </source>
</evidence>
<protein>
    <recommendedName>
        <fullName evidence="3">Phage protein D</fullName>
    </recommendedName>
</protein>
<comment type="caution">
    <text evidence="1">The sequence shown here is derived from an EMBL/GenBank/DDBJ whole genome shotgun (WGS) entry which is preliminary data.</text>
</comment>
<dbReference type="EMBL" id="JBHSOD010000003">
    <property type="protein sequence ID" value="MFC5884189.1"/>
    <property type="molecule type" value="Genomic_DNA"/>
</dbReference>
<reference evidence="2" key="1">
    <citation type="journal article" date="2019" name="Int. J. Syst. Evol. Microbiol.">
        <title>The Global Catalogue of Microorganisms (GCM) 10K type strain sequencing project: providing services to taxonomists for standard genome sequencing and annotation.</title>
        <authorList>
            <consortium name="The Broad Institute Genomics Platform"/>
            <consortium name="The Broad Institute Genome Sequencing Center for Infectious Disease"/>
            <person name="Wu L."/>
            <person name="Ma J."/>
        </authorList>
    </citation>
    <scope>NUCLEOTIDE SEQUENCE [LARGE SCALE GENOMIC DNA]</scope>
    <source>
        <strain evidence="2">CGMCC 4.1469</strain>
    </source>
</reference>
<organism evidence="1 2">
    <name type="scientific">Kitasatospora aburaviensis</name>
    <dbReference type="NCBI Taxonomy" id="67265"/>
    <lineage>
        <taxon>Bacteria</taxon>
        <taxon>Bacillati</taxon>
        <taxon>Actinomycetota</taxon>
        <taxon>Actinomycetes</taxon>
        <taxon>Kitasatosporales</taxon>
        <taxon>Streptomycetaceae</taxon>
        <taxon>Kitasatospora</taxon>
    </lineage>
</organism>
<sequence length="378" mass="39555">MPSGPVHLTLLVGPAVPLPVPRFVLDALTGVTVHSTAEPGRQSAFELTFEVAKDSLLPTVFLLVGGGLPPVLRVVVAVTVGSLPEVLIDGVMTSTSLTPGTGGAPSVLTVHGMDLTALMEKIDGTGTPFPAMPVAARVLTVLAKYAVLGVVPAVVPALVADVPNPLERIPVQHGTDLAYLRRLAARSGYVFTHIPGPVPGASIAYWGPQAKLGLPQPALNVDMDVQTNVESIAFGFDAEAATQPVIFVQHPETKAVIPVPIPDVSPLNPPLGLLQPAPHRIRYIRETAKLGVAEAVLLGMAKASSAADVVKARGSLDVQRYGHVLRPRALVGVRGAGTAFDGLYFVQSVDHRLERGSFTQQFTLVRNGLISTLPVVPV</sequence>
<gene>
    <name evidence="1" type="ORF">ACFP0N_04205</name>
</gene>
<keyword evidence="2" id="KW-1185">Reference proteome</keyword>
<accession>A0ABW1EQV5</accession>